<dbReference type="EMBL" id="OX458333">
    <property type="protein sequence ID" value="CAI8747673.1"/>
    <property type="molecule type" value="Genomic_DNA"/>
</dbReference>
<organism evidence="2 3">
    <name type="scientific">Methylocaldum szegediense</name>
    <dbReference type="NCBI Taxonomy" id="73780"/>
    <lineage>
        <taxon>Bacteria</taxon>
        <taxon>Pseudomonadati</taxon>
        <taxon>Pseudomonadota</taxon>
        <taxon>Gammaproteobacteria</taxon>
        <taxon>Methylococcales</taxon>
        <taxon>Methylococcaceae</taxon>
        <taxon>Methylocaldum</taxon>
    </lineage>
</organism>
<accession>A0ABM9HX92</accession>
<dbReference type="Proteomes" id="UP001162030">
    <property type="component" value="Chromosome"/>
</dbReference>
<feature type="transmembrane region" description="Helical" evidence="1">
    <location>
        <begin position="12"/>
        <end position="33"/>
    </location>
</feature>
<sequence length="45" mass="5463">MNSNIRTQTQRILLLRRAEFVIGYLSTLFYFAWPSFECDEYPQFP</sequence>
<evidence type="ECO:0000313" key="3">
    <source>
        <dbReference type="Proteomes" id="UP001162030"/>
    </source>
</evidence>
<protein>
    <submittedName>
        <fullName evidence="2">Uncharacterized protein</fullName>
    </submittedName>
</protein>
<evidence type="ECO:0000313" key="2">
    <source>
        <dbReference type="EMBL" id="CAI8747673.1"/>
    </source>
</evidence>
<keyword evidence="1" id="KW-0812">Transmembrane</keyword>
<keyword evidence="1" id="KW-0472">Membrane</keyword>
<keyword evidence="1" id="KW-1133">Transmembrane helix</keyword>
<evidence type="ECO:0000256" key="1">
    <source>
        <dbReference type="SAM" id="Phobius"/>
    </source>
</evidence>
<proteinExistence type="predicted"/>
<reference evidence="2 3" key="1">
    <citation type="submission" date="2023-03" db="EMBL/GenBank/DDBJ databases">
        <authorList>
            <person name="Pearce D."/>
        </authorList>
    </citation>
    <scope>NUCLEOTIDE SEQUENCE [LARGE SCALE GENOMIC DNA]</scope>
    <source>
        <strain evidence="2">Msz</strain>
    </source>
</reference>
<name>A0ABM9HX92_9GAMM</name>
<keyword evidence="3" id="KW-1185">Reference proteome</keyword>
<gene>
    <name evidence="2" type="ORF">MSZNOR_0588</name>
</gene>